<feature type="compositionally biased region" description="Polar residues" evidence="1">
    <location>
        <begin position="52"/>
        <end position="67"/>
    </location>
</feature>
<feature type="compositionally biased region" description="Basic and acidic residues" evidence="1">
    <location>
        <begin position="1"/>
        <end position="18"/>
    </location>
</feature>
<sequence>MFRKENEAARHYYGRPDDPQAPATRLPRNDVCIIKERSGCEQGAQMGNVVRLSNFSGDKPSNPSNGTWRADGFLTDKVAP</sequence>
<reference evidence="2 3" key="1">
    <citation type="submission" date="2021-03" db="EMBL/GenBank/DDBJ databases">
        <title>Genomic Encyclopedia of Type Strains, Phase IV (KMG-IV): sequencing the most valuable type-strain genomes for metagenomic binning, comparative biology and taxonomic classification.</title>
        <authorList>
            <person name="Goeker M."/>
        </authorList>
    </citation>
    <scope>NUCLEOTIDE SEQUENCE [LARGE SCALE GENOMIC DNA]</scope>
    <source>
        <strain evidence="2 3">DSM 26048</strain>
    </source>
</reference>
<evidence type="ECO:0000313" key="3">
    <source>
        <dbReference type="Proteomes" id="UP001519287"/>
    </source>
</evidence>
<gene>
    <name evidence="2" type="ORF">J2Z66_005658</name>
</gene>
<dbReference type="Proteomes" id="UP001519287">
    <property type="component" value="Unassembled WGS sequence"/>
</dbReference>
<feature type="region of interest" description="Disordered" evidence="1">
    <location>
        <begin position="52"/>
        <end position="80"/>
    </location>
</feature>
<feature type="region of interest" description="Disordered" evidence="1">
    <location>
        <begin position="1"/>
        <end position="26"/>
    </location>
</feature>
<proteinExistence type="predicted"/>
<comment type="caution">
    <text evidence="2">The sequence shown here is derived from an EMBL/GenBank/DDBJ whole genome shotgun (WGS) entry which is preliminary data.</text>
</comment>
<protein>
    <submittedName>
        <fullName evidence="2">Uncharacterized protein</fullName>
    </submittedName>
</protein>
<keyword evidence="3" id="KW-1185">Reference proteome</keyword>
<evidence type="ECO:0000313" key="2">
    <source>
        <dbReference type="EMBL" id="MBP1994032.1"/>
    </source>
</evidence>
<dbReference type="RefSeq" id="WP_209975894.1">
    <property type="nucleotide sequence ID" value="NZ_JAGGLB010000022.1"/>
</dbReference>
<evidence type="ECO:0000256" key="1">
    <source>
        <dbReference type="SAM" id="MobiDB-lite"/>
    </source>
</evidence>
<organism evidence="2 3">
    <name type="scientific">Paenibacillus eucommiae</name>
    <dbReference type="NCBI Taxonomy" id="1355755"/>
    <lineage>
        <taxon>Bacteria</taxon>
        <taxon>Bacillati</taxon>
        <taxon>Bacillota</taxon>
        <taxon>Bacilli</taxon>
        <taxon>Bacillales</taxon>
        <taxon>Paenibacillaceae</taxon>
        <taxon>Paenibacillus</taxon>
    </lineage>
</organism>
<accession>A0ABS4J2I1</accession>
<dbReference type="EMBL" id="JAGGLB010000022">
    <property type="protein sequence ID" value="MBP1994032.1"/>
    <property type="molecule type" value="Genomic_DNA"/>
</dbReference>
<name>A0ABS4J2I1_9BACL</name>